<dbReference type="PRINTS" id="PR01036">
    <property type="entry name" value="TCRTETB"/>
</dbReference>
<dbReference type="Pfam" id="PF07690">
    <property type="entry name" value="MFS_1"/>
    <property type="match status" value="1"/>
</dbReference>
<keyword evidence="2" id="KW-0813">Transport</keyword>
<dbReference type="InterPro" id="IPR036259">
    <property type="entry name" value="MFS_trans_sf"/>
</dbReference>
<evidence type="ECO:0000256" key="6">
    <source>
        <dbReference type="SAM" id="Phobius"/>
    </source>
</evidence>
<dbReference type="InterPro" id="IPR011701">
    <property type="entry name" value="MFS"/>
</dbReference>
<dbReference type="InterPro" id="IPR044770">
    <property type="entry name" value="MFS_spinster-like"/>
</dbReference>
<organism evidence="8 9">
    <name type="scientific">Acinetobacter thutiue</name>
    <dbReference type="NCBI Taxonomy" id="2998078"/>
    <lineage>
        <taxon>Bacteria</taxon>
        <taxon>Pseudomonadati</taxon>
        <taxon>Pseudomonadota</taxon>
        <taxon>Gammaproteobacteria</taxon>
        <taxon>Moraxellales</taxon>
        <taxon>Moraxellaceae</taxon>
        <taxon>Acinetobacter</taxon>
    </lineage>
</organism>
<feature type="transmembrane region" description="Helical" evidence="6">
    <location>
        <begin position="388"/>
        <end position="409"/>
    </location>
</feature>
<evidence type="ECO:0000256" key="1">
    <source>
        <dbReference type="ARBA" id="ARBA00004141"/>
    </source>
</evidence>
<evidence type="ECO:0000313" key="8">
    <source>
        <dbReference type="EMBL" id="MDN0013693.1"/>
    </source>
</evidence>
<keyword evidence="4 6" id="KW-1133">Transmembrane helix</keyword>
<feature type="transmembrane region" description="Helical" evidence="6">
    <location>
        <begin position="162"/>
        <end position="184"/>
    </location>
</feature>
<evidence type="ECO:0000313" key="9">
    <source>
        <dbReference type="Proteomes" id="UP001168524"/>
    </source>
</evidence>
<keyword evidence="5 6" id="KW-0472">Membrane</keyword>
<evidence type="ECO:0000256" key="5">
    <source>
        <dbReference type="ARBA" id="ARBA00023136"/>
    </source>
</evidence>
<dbReference type="Proteomes" id="UP001168524">
    <property type="component" value="Unassembled WGS sequence"/>
</dbReference>
<dbReference type="PROSITE" id="PS50850">
    <property type="entry name" value="MFS"/>
    <property type="match status" value="1"/>
</dbReference>
<evidence type="ECO:0000256" key="2">
    <source>
        <dbReference type="ARBA" id="ARBA00022448"/>
    </source>
</evidence>
<evidence type="ECO:0000256" key="4">
    <source>
        <dbReference type="ARBA" id="ARBA00022989"/>
    </source>
</evidence>
<dbReference type="PANTHER" id="PTHR23505:SF79">
    <property type="entry name" value="PROTEIN SPINSTER"/>
    <property type="match status" value="1"/>
</dbReference>
<reference evidence="8" key="1">
    <citation type="submission" date="2023-06" db="EMBL/GenBank/DDBJ databases">
        <title>Two novel species of Acinetobacter isolated from motorbike repairing workshop in Vietnam.</title>
        <authorList>
            <person name="Le N.T.T."/>
        </authorList>
    </citation>
    <scope>NUCLEOTIDE SEQUENCE</scope>
    <source>
        <strain evidence="8">VNH17</strain>
    </source>
</reference>
<feature type="transmembrane region" description="Helical" evidence="6">
    <location>
        <begin position="131"/>
        <end position="150"/>
    </location>
</feature>
<gene>
    <name evidence="8" type="ORF">QTA56_05470</name>
</gene>
<name>A0ABT7WLY0_9GAMM</name>
<dbReference type="EMBL" id="JAUDZE010000001">
    <property type="protein sequence ID" value="MDN0013693.1"/>
    <property type="molecule type" value="Genomic_DNA"/>
</dbReference>
<feature type="transmembrane region" description="Helical" evidence="6">
    <location>
        <begin position="295"/>
        <end position="316"/>
    </location>
</feature>
<feature type="transmembrane region" description="Helical" evidence="6">
    <location>
        <begin position="36"/>
        <end position="63"/>
    </location>
</feature>
<accession>A0ABT7WLY0</accession>
<evidence type="ECO:0000256" key="3">
    <source>
        <dbReference type="ARBA" id="ARBA00022692"/>
    </source>
</evidence>
<dbReference type="SUPFAM" id="SSF103473">
    <property type="entry name" value="MFS general substrate transporter"/>
    <property type="match status" value="1"/>
</dbReference>
<comment type="caution">
    <text evidence="8">The sequence shown here is derived from an EMBL/GenBank/DDBJ whole genome shotgun (WGS) entry which is preliminary data.</text>
</comment>
<dbReference type="PANTHER" id="PTHR23505">
    <property type="entry name" value="SPINSTER"/>
    <property type="match status" value="1"/>
</dbReference>
<feature type="transmembrane region" description="Helical" evidence="6">
    <location>
        <begin position="75"/>
        <end position="95"/>
    </location>
</feature>
<sequence>MTQSDLSISKVDVATPTVSHTHATGTDYLFGRKSTVWVFGLLCLLMVFDFADRMIIASILPYIQQEWKISDAQAGLLSSILTLGMVLFAFPISIFIDRWSRIKTASLMGVFWGIASAAGAFTQGFSQLVLSRFFVGAGEAAYAPASYAWISAAFPRRRLQLALGLFSASQPIGMALGIALGGYIAQHYGWRHALGFLAIPGIVIAILLYRGRDYKTFTHQHSLSETDQQTQPTSSEKAKQHWDAVKQSWRLIRRTPSLILTYLAIAMVTLQWIPMVFFLPSYLHRIHHIELSQASLMTSCILLIGIVTLPLGGWVMDTLSSKYQKAKLYVSLAGYSLATLFYGIAFALLTDLVWQFSLIILAGALLSFCSPAPLSLTQELVPPSARALSGTSSVMTIHLLGSIPGPFIAGLVSDAFGISTALTVVPVISGVLAIILLGFAAHFYSRDVSRVQFSHLEADTR</sequence>
<feature type="transmembrane region" description="Helical" evidence="6">
    <location>
        <begin position="328"/>
        <end position="348"/>
    </location>
</feature>
<protein>
    <submittedName>
        <fullName evidence="8">MFS transporter</fullName>
    </submittedName>
</protein>
<feature type="transmembrane region" description="Helical" evidence="6">
    <location>
        <begin position="354"/>
        <end position="376"/>
    </location>
</feature>
<dbReference type="RefSeq" id="WP_267979923.1">
    <property type="nucleotide sequence ID" value="NZ_JAPQKF010000001.1"/>
</dbReference>
<dbReference type="Gene3D" id="1.20.1250.20">
    <property type="entry name" value="MFS general substrate transporter like domains"/>
    <property type="match status" value="1"/>
</dbReference>
<comment type="subcellular location">
    <subcellularLocation>
        <location evidence="1">Membrane</location>
        <topology evidence="1">Multi-pass membrane protein</topology>
    </subcellularLocation>
</comment>
<feature type="transmembrane region" description="Helical" evidence="6">
    <location>
        <begin position="259"/>
        <end position="283"/>
    </location>
</feature>
<keyword evidence="9" id="KW-1185">Reference proteome</keyword>
<dbReference type="InterPro" id="IPR020846">
    <property type="entry name" value="MFS_dom"/>
</dbReference>
<evidence type="ECO:0000259" key="7">
    <source>
        <dbReference type="PROSITE" id="PS50850"/>
    </source>
</evidence>
<proteinExistence type="predicted"/>
<keyword evidence="3 6" id="KW-0812">Transmembrane</keyword>
<feature type="transmembrane region" description="Helical" evidence="6">
    <location>
        <begin position="190"/>
        <end position="209"/>
    </location>
</feature>
<feature type="transmembrane region" description="Helical" evidence="6">
    <location>
        <begin position="415"/>
        <end position="440"/>
    </location>
</feature>
<feature type="transmembrane region" description="Helical" evidence="6">
    <location>
        <begin position="107"/>
        <end position="125"/>
    </location>
</feature>
<feature type="domain" description="Major facilitator superfamily (MFS) profile" evidence="7">
    <location>
        <begin position="38"/>
        <end position="448"/>
    </location>
</feature>